<feature type="region of interest" description="Disordered" evidence="7">
    <location>
        <begin position="1"/>
        <end position="20"/>
    </location>
</feature>
<feature type="transmembrane region" description="Helical" evidence="8">
    <location>
        <begin position="143"/>
        <end position="162"/>
    </location>
</feature>
<feature type="transmembrane region" description="Helical" evidence="8">
    <location>
        <begin position="99"/>
        <end position="116"/>
    </location>
</feature>
<name>A0A7T2VX29_DELAC</name>
<evidence type="ECO:0000313" key="11">
    <source>
        <dbReference type="Proteomes" id="UP000594778"/>
    </source>
</evidence>
<evidence type="ECO:0000313" key="10">
    <source>
        <dbReference type="EMBL" id="QPS05877.1"/>
    </source>
</evidence>
<dbReference type="Pfam" id="PF01757">
    <property type="entry name" value="Acyl_transf_3"/>
    <property type="match status" value="1"/>
</dbReference>
<keyword evidence="4 8" id="KW-0812">Transmembrane</keyword>
<evidence type="ECO:0000259" key="9">
    <source>
        <dbReference type="Pfam" id="PF01757"/>
    </source>
</evidence>
<feature type="transmembrane region" description="Helical" evidence="8">
    <location>
        <begin position="65"/>
        <end position="87"/>
    </location>
</feature>
<dbReference type="InterPro" id="IPR002656">
    <property type="entry name" value="Acyl_transf_3_dom"/>
</dbReference>
<dbReference type="GO" id="GO:0009246">
    <property type="term" value="P:enterobacterial common antigen biosynthetic process"/>
    <property type="evidence" value="ECO:0007669"/>
    <property type="project" value="TreeGrafter"/>
</dbReference>
<dbReference type="PANTHER" id="PTHR40074:SF2">
    <property type="entry name" value="O-ACETYLTRANSFERASE WECH"/>
    <property type="match status" value="1"/>
</dbReference>
<sequence>MAQESARLQQQAPPAGEARSGVDPRLNLLKVLASFGVIMVHTAVLRVSQVDVHSLGWWVANIGDAAGRLGSSMFVMVGGAVLLARPAERDPWGMVGQRLSRLLPALLFWSVFYFAWRQWMWGGMTWAGIVQDVVLGSPWYHLWFMYMMLGLYLMMPAMRYAVLGVGDGPGWRHLLAVAAGMTWFVSIAQTLQKTSHASFIGLAPLFIVYFLGGYYLLRRPVRLASWQLWLGVILAIAGMAGGVALLYPALKEWAFVLFYSNRSPFAMVLTFCVFLLALRFPAHRVPAWVNHLGKATLGIYAIHPFWIDMLARWGYGLAQAGSYWPLMTLLVFALSAVTSLALFSLPPLRRLVS</sequence>
<dbReference type="GO" id="GO:0005886">
    <property type="term" value="C:plasma membrane"/>
    <property type="evidence" value="ECO:0007669"/>
    <property type="project" value="UniProtKB-SubCell"/>
</dbReference>
<keyword evidence="6 8" id="KW-0472">Membrane</keyword>
<dbReference type="PANTHER" id="PTHR40074">
    <property type="entry name" value="O-ACETYLTRANSFERASE WECH"/>
    <property type="match status" value="1"/>
</dbReference>
<comment type="similarity">
    <text evidence="2">Belongs to the acyltransferase 3 family.</text>
</comment>
<evidence type="ECO:0000256" key="4">
    <source>
        <dbReference type="ARBA" id="ARBA00022692"/>
    </source>
</evidence>
<feature type="domain" description="Acyltransferase 3" evidence="9">
    <location>
        <begin position="25"/>
        <end position="338"/>
    </location>
</feature>
<feature type="transmembrane region" description="Helical" evidence="8">
    <location>
        <begin position="174"/>
        <end position="191"/>
    </location>
</feature>
<feature type="transmembrane region" description="Helical" evidence="8">
    <location>
        <begin position="292"/>
        <end position="311"/>
    </location>
</feature>
<feature type="transmembrane region" description="Helical" evidence="8">
    <location>
        <begin position="323"/>
        <end position="345"/>
    </location>
</feature>
<evidence type="ECO:0000256" key="3">
    <source>
        <dbReference type="ARBA" id="ARBA00022475"/>
    </source>
</evidence>
<gene>
    <name evidence="10" type="ORF">I6G66_16245</name>
</gene>
<evidence type="ECO:0000256" key="1">
    <source>
        <dbReference type="ARBA" id="ARBA00004651"/>
    </source>
</evidence>
<dbReference type="GO" id="GO:0016413">
    <property type="term" value="F:O-acetyltransferase activity"/>
    <property type="evidence" value="ECO:0007669"/>
    <property type="project" value="TreeGrafter"/>
</dbReference>
<reference evidence="10 11" key="1">
    <citation type="submission" date="2020-12" db="EMBL/GenBank/DDBJ databases">
        <title>FDA dAtabase for Regulatory Grade micrObial Sequences (FDA-ARGOS): Supporting development and validation of Infectious Disease Dx tests.</title>
        <authorList>
            <person name="Sproer C."/>
            <person name="Gronow S."/>
            <person name="Severitt S."/>
            <person name="Schroder I."/>
            <person name="Tallon L."/>
            <person name="Sadzewicz L."/>
            <person name="Zhao X."/>
            <person name="Boylan J."/>
            <person name="Ott S."/>
            <person name="Bowen H."/>
            <person name="Vavikolanu K."/>
            <person name="Mehta A."/>
            <person name="Aluvathingal J."/>
            <person name="Nadendla S."/>
            <person name="Lowell S."/>
            <person name="Myers T."/>
            <person name="Yan Y."/>
            <person name="Sichtig H."/>
        </authorList>
    </citation>
    <scope>NUCLEOTIDE SEQUENCE [LARGE SCALE GENOMIC DNA]</scope>
    <source>
        <strain evidence="10 11">FDAARGOS_909</strain>
    </source>
</reference>
<feature type="transmembrane region" description="Helical" evidence="8">
    <location>
        <begin position="229"/>
        <end position="250"/>
    </location>
</feature>
<feature type="compositionally biased region" description="Polar residues" evidence="7">
    <location>
        <begin position="1"/>
        <end position="12"/>
    </location>
</feature>
<feature type="transmembrane region" description="Helical" evidence="8">
    <location>
        <begin position="262"/>
        <end position="280"/>
    </location>
</feature>
<proteinExistence type="inferred from homology"/>
<evidence type="ECO:0000256" key="2">
    <source>
        <dbReference type="ARBA" id="ARBA00007400"/>
    </source>
</evidence>
<keyword evidence="3" id="KW-1003">Cell membrane</keyword>
<feature type="transmembrane region" description="Helical" evidence="8">
    <location>
        <begin position="28"/>
        <end position="45"/>
    </location>
</feature>
<evidence type="ECO:0000256" key="6">
    <source>
        <dbReference type="ARBA" id="ARBA00023136"/>
    </source>
</evidence>
<evidence type="ECO:0000256" key="7">
    <source>
        <dbReference type="SAM" id="MobiDB-lite"/>
    </source>
</evidence>
<evidence type="ECO:0000256" key="8">
    <source>
        <dbReference type="SAM" id="Phobius"/>
    </source>
</evidence>
<dbReference type="AlphaFoldDB" id="A0A7T2VX29"/>
<feature type="transmembrane region" description="Helical" evidence="8">
    <location>
        <begin position="197"/>
        <end position="217"/>
    </location>
</feature>
<keyword evidence="10" id="KW-0012">Acyltransferase</keyword>
<keyword evidence="10" id="KW-0808">Transferase</keyword>
<keyword evidence="5 8" id="KW-1133">Transmembrane helix</keyword>
<accession>A0A7T2VX29</accession>
<comment type="subcellular location">
    <subcellularLocation>
        <location evidence="1">Cell membrane</location>
        <topology evidence="1">Multi-pass membrane protein</topology>
    </subcellularLocation>
</comment>
<evidence type="ECO:0000256" key="5">
    <source>
        <dbReference type="ARBA" id="ARBA00022989"/>
    </source>
</evidence>
<dbReference type="RefSeq" id="WP_183020182.1">
    <property type="nucleotide sequence ID" value="NZ_CP065668.1"/>
</dbReference>
<dbReference type="Proteomes" id="UP000594778">
    <property type="component" value="Chromosome"/>
</dbReference>
<protein>
    <submittedName>
        <fullName evidence="10">Acyltransferase</fullName>
    </submittedName>
</protein>
<dbReference type="EMBL" id="CP065668">
    <property type="protein sequence ID" value="QPS05877.1"/>
    <property type="molecule type" value="Genomic_DNA"/>
</dbReference>
<organism evidence="10 11">
    <name type="scientific">Delftia acidovorans</name>
    <name type="common">Pseudomonas acidovorans</name>
    <name type="synonym">Comamonas acidovorans</name>
    <dbReference type="NCBI Taxonomy" id="80866"/>
    <lineage>
        <taxon>Bacteria</taxon>
        <taxon>Pseudomonadati</taxon>
        <taxon>Pseudomonadota</taxon>
        <taxon>Betaproteobacteria</taxon>
        <taxon>Burkholderiales</taxon>
        <taxon>Comamonadaceae</taxon>
        <taxon>Delftia</taxon>
    </lineage>
</organism>